<evidence type="ECO:0000313" key="2">
    <source>
        <dbReference type="Proteomes" id="UP001516400"/>
    </source>
</evidence>
<reference evidence="1 2" key="1">
    <citation type="journal article" date="2021" name="BMC Biol.">
        <title>Horizontally acquired antibacterial genes associated with adaptive radiation of ladybird beetles.</title>
        <authorList>
            <person name="Li H.S."/>
            <person name="Tang X.F."/>
            <person name="Huang Y.H."/>
            <person name="Xu Z.Y."/>
            <person name="Chen M.L."/>
            <person name="Du X.Y."/>
            <person name="Qiu B.Y."/>
            <person name="Chen P.T."/>
            <person name="Zhang W."/>
            <person name="Slipinski A."/>
            <person name="Escalona H.E."/>
            <person name="Waterhouse R.M."/>
            <person name="Zwick A."/>
            <person name="Pang H."/>
        </authorList>
    </citation>
    <scope>NUCLEOTIDE SEQUENCE [LARGE SCALE GENOMIC DNA]</scope>
    <source>
        <strain evidence="1">SYSU2018</strain>
    </source>
</reference>
<dbReference type="Proteomes" id="UP001516400">
    <property type="component" value="Unassembled WGS sequence"/>
</dbReference>
<gene>
    <name evidence="1" type="ORF">HHI36_014500</name>
</gene>
<keyword evidence="2" id="KW-1185">Reference proteome</keyword>
<organism evidence="1 2">
    <name type="scientific">Cryptolaemus montrouzieri</name>
    <dbReference type="NCBI Taxonomy" id="559131"/>
    <lineage>
        <taxon>Eukaryota</taxon>
        <taxon>Metazoa</taxon>
        <taxon>Ecdysozoa</taxon>
        <taxon>Arthropoda</taxon>
        <taxon>Hexapoda</taxon>
        <taxon>Insecta</taxon>
        <taxon>Pterygota</taxon>
        <taxon>Neoptera</taxon>
        <taxon>Endopterygota</taxon>
        <taxon>Coleoptera</taxon>
        <taxon>Polyphaga</taxon>
        <taxon>Cucujiformia</taxon>
        <taxon>Coccinelloidea</taxon>
        <taxon>Coccinellidae</taxon>
        <taxon>Scymninae</taxon>
        <taxon>Scymnini</taxon>
        <taxon>Cryptolaemus</taxon>
    </lineage>
</organism>
<proteinExistence type="predicted"/>
<comment type="caution">
    <text evidence="1">The sequence shown here is derived from an EMBL/GenBank/DDBJ whole genome shotgun (WGS) entry which is preliminary data.</text>
</comment>
<dbReference type="AlphaFoldDB" id="A0ABD2N318"/>
<protein>
    <submittedName>
        <fullName evidence="1">Uncharacterized protein</fullName>
    </submittedName>
</protein>
<sequence length="100" mass="12063">MPNVFRFEFMHHVLNDINYASKTLQICDINLDEASRALAETNAKMQIHRNYFESYKCKASETARKYGIDPNFEENRQRKVKKYFDELASNYQFHNREEIF</sequence>
<accession>A0ABD2N318</accession>
<dbReference type="EMBL" id="JABFTP020000062">
    <property type="protein sequence ID" value="KAL3273044.1"/>
    <property type="molecule type" value="Genomic_DNA"/>
</dbReference>
<evidence type="ECO:0000313" key="1">
    <source>
        <dbReference type="EMBL" id="KAL3273044.1"/>
    </source>
</evidence>
<name>A0ABD2N318_9CUCU</name>